<feature type="non-terminal residue" evidence="1">
    <location>
        <position position="244"/>
    </location>
</feature>
<accession>A0A3B0QR08</accession>
<dbReference type="EMBL" id="UOEA01000052">
    <property type="protein sequence ID" value="VAV83840.1"/>
    <property type="molecule type" value="Genomic_DNA"/>
</dbReference>
<evidence type="ECO:0000313" key="1">
    <source>
        <dbReference type="EMBL" id="VAV83840.1"/>
    </source>
</evidence>
<proteinExistence type="predicted"/>
<reference evidence="1" key="1">
    <citation type="submission" date="2018-06" db="EMBL/GenBank/DDBJ databases">
        <authorList>
            <person name="Zhirakovskaya E."/>
        </authorList>
    </citation>
    <scope>NUCLEOTIDE SEQUENCE</scope>
</reference>
<sequence length="244" mass="28293">MIKKAEVSSFFLSGNCEDDAYRNIRDIPRYERTRKFIEELWCEYRPYADRHFQIEAQSQFLQRFWEMYVCVTFRHHGFDVEKVSNEGPEFLVQIGDYRLWVEAIAPNQGDTEDRVPSLEFDTDVACKVPKDKVLLRYTSALFDKLKNYNKSCENGLIKAADGYILAINSRNIPHGSFNSVYLSPYASQLPYFVQALLPFGNLAKLVDQKPSESTEGFYQHSDHVVKLNDEPISTQPFLEPEYAG</sequence>
<protein>
    <submittedName>
        <fullName evidence="1">Uncharacterized protein</fullName>
    </submittedName>
</protein>
<gene>
    <name evidence="1" type="ORF">MNBD_DELTA01-1546</name>
</gene>
<organism evidence="1">
    <name type="scientific">hydrothermal vent metagenome</name>
    <dbReference type="NCBI Taxonomy" id="652676"/>
    <lineage>
        <taxon>unclassified sequences</taxon>
        <taxon>metagenomes</taxon>
        <taxon>ecological metagenomes</taxon>
    </lineage>
</organism>
<dbReference type="AlphaFoldDB" id="A0A3B0QR08"/>
<name>A0A3B0QR08_9ZZZZ</name>